<keyword evidence="1" id="KW-0472">Membrane</keyword>
<sequence>MAVHAAKPMLRSLLLSYALSALLLAGLAFCLYRLRLKEGQVNLMVFAIYLIACFAGGLAAGKGIRKRRFFWGFLLGLLYFLVLFAVSWALNRGGPVDLERSATVLGLCVLGGSLGGMVS</sequence>
<dbReference type="InterPro" id="IPR023804">
    <property type="entry name" value="DUF3792_TM"/>
</dbReference>
<dbReference type="NCBIfam" id="TIGR04086">
    <property type="entry name" value="TIGR04086_membr"/>
    <property type="match status" value="1"/>
</dbReference>
<protein>
    <submittedName>
        <fullName evidence="2">TIGR04086 family membrane protein</fullName>
    </submittedName>
</protein>
<keyword evidence="1" id="KW-1133">Transmembrane helix</keyword>
<evidence type="ECO:0000256" key="1">
    <source>
        <dbReference type="SAM" id="Phobius"/>
    </source>
</evidence>
<gene>
    <name evidence="2" type="ORF">H9716_10330</name>
</gene>
<name>A0A9D2L960_9FIRM</name>
<dbReference type="EMBL" id="DWYS01000123">
    <property type="protein sequence ID" value="HJB08238.1"/>
    <property type="molecule type" value="Genomic_DNA"/>
</dbReference>
<organism evidence="2 3">
    <name type="scientific">Candidatus Enterocloster faecavium</name>
    <dbReference type="NCBI Taxonomy" id="2838560"/>
    <lineage>
        <taxon>Bacteria</taxon>
        <taxon>Bacillati</taxon>
        <taxon>Bacillota</taxon>
        <taxon>Clostridia</taxon>
        <taxon>Lachnospirales</taxon>
        <taxon>Lachnospiraceae</taxon>
        <taxon>Enterocloster</taxon>
    </lineage>
</organism>
<reference evidence="2" key="2">
    <citation type="submission" date="2021-04" db="EMBL/GenBank/DDBJ databases">
        <authorList>
            <person name="Gilroy R."/>
        </authorList>
    </citation>
    <scope>NUCLEOTIDE SEQUENCE</scope>
    <source>
        <strain evidence="2">CHK188-4685</strain>
    </source>
</reference>
<feature type="transmembrane region" description="Helical" evidence="1">
    <location>
        <begin position="69"/>
        <end position="90"/>
    </location>
</feature>
<proteinExistence type="predicted"/>
<dbReference type="Proteomes" id="UP000886804">
    <property type="component" value="Unassembled WGS sequence"/>
</dbReference>
<accession>A0A9D2L960</accession>
<keyword evidence="1" id="KW-0812">Transmembrane</keyword>
<feature type="transmembrane region" description="Helical" evidence="1">
    <location>
        <begin position="40"/>
        <end position="60"/>
    </location>
</feature>
<comment type="caution">
    <text evidence="2">The sequence shown here is derived from an EMBL/GenBank/DDBJ whole genome shotgun (WGS) entry which is preliminary data.</text>
</comment>
<reference evidence="2" key="1">
    <citation type="journal article" date="2021" name="PeerJ">
        <title>Extensive microbial diversity within the chicken gut microbiome revealed by metagenomics and culture.</title>
        <authorList>
            <person name="Gilroy R."/>
            <person name="Ravi A."/>
            <person name="Getino M."/>
            <person name="Pursley I."/>
            <person name="Horton D.L."/>
            <person name="Alikhan N.F."/>
            <person name="Baker D."/>
            <person name="Gharbi K."/>
            <person name="Hall N."/>
            <person name="Watson M."/>
            <person name="Adriaenssens E.M."/>
            <person name="Foster-Nyarko E."/>
            <person name="Jarju S."/>
            <person name="Secka A."/>
            <person name="Antonio M."/>
            <person name="Oren A."/>
            <person name="Chaudhuri R.R."/>
            <person name="La Ragione R."/>
            <person name="Hildebrand F."/>
            <person name="Pallen M.J."/>
        </authorList>
    </citation>
    <scope>NUCLEOTIDE SEQUENCE</scope>
    <source>
        <strain evidence="2">CHK188-4685</strain>
    </source>
</reference>
<dbReference type="Pfam" id="PF12670">
    <property type="entry name" value="DUF3792"/>
    <property type="match status" value="1"/>
</dbReference>
<evidence type="ECO:0000313" key="3">
    <source>
        <dbReference type="Proteomes" id="UP000886804"/>
    </source>
</evidence>
<dbReference type="AlphaFoldDB" id="A0A9D2L960"/>
<evidence type="ECO:0000313" key="2">
    <source>
        <dbReference type="EMBL" id="HJB08238.1"/>
    </source>
</evidence>